<dbReference type="Proteomes" id="UP000339690">
    <property type="component" value="Chromosome"/>
</dbReference>
<feature type="domain" description="Aminotransferase class I/classII large" evidence="7">
    <location>
        <begin position="29"/>
        <end position="377"/>
    </location>
</feature>
<comment type="cofactor">
    <cofactor evidence="1 6">
        <name>pyridoxal 5'-phosphate</name>
        <dbReference type="ChEBI" id="CHEBI:597326"/>
    </cofactor>
</comment>
<dbReference type="RefSeq" id="WP_100360802.1">
    <property type="nucleotide sequence ID" value="NZ_CP045915.1"/>
</dbReference>
<dbReference type="InterPro" id="IPR050596">
    <property type="entry name" value="AspAT/PAT-like"/>
</dbReference>
<evidence type="ECO:0000313" key="8">
    <source>
        <dbReference type="EMBL" id="QGH34359.1"/>
    </source>
</evidence>
<dbReference type="FunFam" id="3.40.640.10:FF:000033">
    <property type="entry name" value="Aspartate aminotransferase"/>
    <property type="match status" value="1"/>
</dbReference>
<dbReference type="InterPro" id="IPR004839">
    <property type="entry name" value="Aminotransferase_I/II_large"/>
</dbReference>
<dbReference type="Gene3D" id="3.90.1150.10">
    <property type="entry name" value="Aspartate Aminotransferase, domain 1"/>
    <property type="match status" value="1"/>
</dbReference>
<gene>
    <name evidence="8" type="ORF">GI584_10135</name>
</gene>
<dbReference type="PANTHER" id="PTHR46383:SF4">
    <property type="entry name" value="AMINOTRANSFERASE"/>
    <property type="match status" value="1"/>
</dbReference>
<dbReference type="InterPro" id="IPR015422">
    <property type="entry name" value="PyrdxlP-dep_Trfase_small"/>
</dbReference>
<dbReference type="Pfam" id="PF00155">
    <property type="entry name" value="Aminotran_1_2"/>
    <property type="match status" value="1"/>
</dbReference>
<dbReference type="InterPro" id="IPR015424">
    <property type="entry name" value="PyrdxlP-dep_Trfase"/>
</dbReference>
<dbReference type="EMBL" id="CP045915">
    <property type="protein sequence ID" value="QGH34359.1"/>
    <property type="molecule type" value="Genomic_DNA"/>
</dbReference>
<evidence type="ECO:0000259" key="7">
    <source>
        <dbReference type="Pfam" id="PF00155"/>
    </source>
</evidence>
<name>A0A5Q2THL9_9BACI</name>
<dbReference type="GO" id="GO:0008483">
    <property type="term" value="F:transaminase activity"/>
    <property type="evidence" value="ECO:0007669"/>
    <property type="project" value="UniProtKB-KW"/>
</dbReference>
<dbReference type="KEGG" id="grc:GI584_10135"/>
<comment type="similarity">
    <text evidence="2 6">Belongs to the class-I pyridoxal-phosphate-dependent aminotransferase family.</text>
</comment>
<proteinExistence type="inferred from homology"/>
<evidence type="ECO:0000256" key="4">
    <source>
        <dbReference type="ARBA" id="ARBA00022679"/>
    </source>
</evidence>
<dbReference type="Gene3D" id="3.40.640.10">
    <property type="entry name" value="Type I PLP-dependent aspartate aminotransferase-like (Major domain)"/>
    <property type="match status" value="1"/>
</dbReference>
<dbReference type="InterPro" id="IPR015421">
    <property type="entry name" value="PyrdxlP-dep_Trfase_major"/>
</dbReference>
<dbReference type="AlphaFoldDB" id="A0A5Q2THL9"/>
<evidence type="ECO:0000256" key="1">
    <source>
        <dbReference type="ARBA" id="ARBA00001933"/>
    </source>
</evidence>
<dbReference type="SUPFAM" id="SSF53383">
    <property type="entry name" value="PLP-dependent transferases"/>
    <property type="match status" value="1"/>
</dbReference>
<keyword evidence="9" id="KW-1185">Reference proteome</keyword>
<dbReference type="GO" id="GO:0006520">
    <property type="term" value="P:amino acid metabolic process"/>
    <property type="evidence" value="ECO:0007669"/>
    <property type="project" value="InterPro"/>
</dbReference>
<reference evidence="8 9" key="1">
    <citation type="submission" date="2019-11" db="EMBL/GenBank/DDBJ databases">
        <title>Gracilibacillus salitolerans sp. nov., a moderate halophile isolated from a saline soil in northwest China.</title>
        <authorList>
            <person name="Gan L."/>
        </authorList>
    </citation>
    <scope>NUCLEOTIDE SEQUENCE [LARGE SCALE GENOMIC DNA]</scope>
    <source>
        <strain evidence="8 9">SCU50</strain>
    </source>
</reference>
<dbReference type="PANTHER" id="PTHR46383">
    <property type="entry name" value="ASPARTATE AMINOTRANSFERASE"/>
    <property type="match status" value="1"/>
</dbReference>
<dbReference type="CDD" id="cd00609">
    <property type="entry name" value="AAT_like"/>
    <property type="match status" value="1"/>
</dbReference>
<dbReference type="PRINTS" id="PR00753">
    <property type="entry name" value="ACCSYNTHASE"/>
</dbReference>
<sequence length="384" mass="43255">MESFINEQVKNIEISGIRQFFNMVGNKADILSLTIGQPDFPTPSHVKEKTKEAIDQNQTTYTHNAGIWALRKAIASYIKKNYQIEYNPDNEIIVTVGASQAIDITLRTILMKGDEVLLPGPVYPGYEPLVKLAGGKPTFIDTRQSNFKLTADLIEASITPNTKAIIIPYPSNPTGVTLIKEELTEIASVVEKYNIFLIADEIYGELVYDQSHYSIGRFQEIRDKVIIINGVSKSHSMTGFRIGYILAADWLAKHILKVHQYNVSCASSISQHGALEAIKNGQHDPIEMKKVYHERRDYVYQRLKAMNIKTYLPDGGFYFFVDISHLEKDSLSLALQLVEEAKVALVPGSAFSEFGEGFLRLSYAYDMDTLKEGLDRIETFIAKR</sequence>
<keyword evidence="3 6" id="KW-0032">Aminotransferase</keyword>
<dbReference type="PROSITE" id="PS00105">
    <property type="entry name" value="AA_TRANSFER_CLASS_1"/>
    <property type="match status" value="1"/>
</dbReference>
<evidence type="ECO:0000256" key="2">
    <source>
        <dbReference type="ARBA" id="ARBA00007441"/>
    </source>
</evidence>
<dbReference type="EC" id="2.6.1.-" evidence="6"/>
<accession>A0A5Q2THL9</accession>
<evidence type="ECO:0000256" key="6">
    <source>
        <dbReference type="RuleBase" id="RU000481"/>
    </source>
</evidence>
<dbReference type="NCBIfam" id="NF005817">
    <property type="entry name" value="PRK07683.1"/>
    <property type="match status" value="1"/>
</dbReference>
<protein>
    <recommendedName>
        <fullName evidence="6">Aminotransferase</fullName>
        <ecNumber evidence="6">2.6.1.-</ecNumber>
    </recommendedName>
</protein>
<organism evidence="8 9">
    <name type="scientific">Gracilibacillus salitolerans</name>
    <dbReference type="NCBI Taxonomy" id="2663022"/>
    <lineage>
        <taxon>Bacteria</taxon>
        <taxon>Bacillati</taxon>
        <taxon>Bacillota</taxon>
        <taxon>Bacilli</taxon>
        <taxon>Bacillales</taxon>
        <taxon>Bacillaceae</taxon>
        <taxon>Gracilibacillus</taxon>
    </lineage>
</organism>
<keyword evidence="5" id="KW-0663">Pyridoxal phosphate</keyword>
<dbReference type="InterPro" id="IPR004838">
    <property type="entry name" value="NHTrfase_class1_PyrdxlP-BS"/>
</dbReference>
<evidence type="ECO:0000256" key="3">
    <source>
        <dbReference type="ARBA" id="ARBA00022576"/>
    </source>
</evidence>
<keyword evidence="4 6" id="KW-0808">Transferase</keyword>
<evidence type="ECO:0000256" key="5">
    <source>
        <dbReference type="ARBA" id="ARBA00022898"/>
    </source>
</evidence>
<dbReference type="GO" id="GO:0030170">
    <property type="term" value="F:pyridoxal phosphate binding"/>
    <property type="evidence" value="ECO:0007669"/>
    <property type="project" value="InterPro"/>
</dbReference>
<evidence type="ECO:0000313" key="9">
    <source>
        <dbReference type="Proteomes" id="UP000339690"/>
    </source>
</evidence>